<proteinExistence type="predicted"/>
<feature type="region of interest" description="Disordered" evidence="1">
    <location>
        <begin position="75"/>
        <end position="107"/>
    </location>
</feature>
<dbReference type="InterPro" id="IPR017025">
    <property type="entry name" value="Cancer-assoc_antigen_RCAS1"/>
</dbReference>
<dbReference type="Proteomes" id="UP000587472">
    <property type="component" value="Unassembled WGS sequence"/>
</dbReference>
<dbReference type="AlphaFoldDB" id="A0A7K9X6F9"/>
<dbReference type="PANTHER" id="PTHR15208:SF2">
    <property type="entry name" value="RECEPTOR-BINDING CANCER ANTIGEN EXPRESSED ON SISO CELLS"/>
    <property type="match status" value="1"/>
</dbReference>
<evidence type="ECO:0000313" key="3">
    <source>
        <dbReference type="Proteomes" id="UP000587472"/>
    </source>
</evidence>
<keyword evidence="3" id="KW-1185">Reference proteome</keyword>
<accession>A0A7K9X6F9</accession>
<feature type="compositionally biased region" description="Basic and acidic residues" evidence="1">
    <location>
        <begin position="75"/>
        <end position="100"/>
    </location>
</feature>
<dbReference type="EMBL" id="VWZZ01002258">
    <property type="protein sequence ID" value="NXI92955.1"/>
    <property type="molecule type" value="Genomic_DNA"/>
</dbReference>
<dbReference type="GO" id="GO:0030141">
    <property type="term" value="C:secretory granule"/>
    <property type="evidence" value="ECO:0007669"/>
    <property type="project" value="TreeGrafter"/>
</dbReference>
<organism evidence="2 3">
    <name type="scientific">Psophia crepitans</name>
    <name type="common">common trumpeter</name>
    <dbReference type="NCBI Taxonomy" id="54359"/>
    <lineage>
        <taxon>Eukaryota</taxon>
        <taxon>Metazoa</taxon>
        <taxon>Chordata</taxon>
        <taxon>Craniata</taxon>
        <taxon>Vertebrata</taxon>
        <taxon>Euteleostomi</taxon>
        <taxon>Archelosauria</taxon>
        <taxon>Archosauria</taxon>
        <taxon>Dinosauria</taxon>
        <taxon>Saurischia</taxon>
        <taxon>Theropoda</taxon>
        <taxon>Coelurosauria</taxon>
        <taxon>Aves</taxon>
        <taxon>Neognathae</taxon>
        <taxon>Neoaves</taxon>
        <taxon>Gruiformes</taxon>
        <taxon>Psophiidae</taxon>
        <taxon>Psophia</taxon>
    </lineage>
</organism>
<dbReference type="PANTHER" id="PTHR15208">
    <property type="entry name" value="RECEPTOR-BINDING CANCER ANTIGEN EXPRESSED ON SISO CELLS CANCER ASSOCIATED SURFACE ANTIGEN RCAS1 ESTROGEN RECEPTOR-BINDING FRAGMENT- ASSOCIATED GENE 9 PROTEIN"/>
    <property type="match status" value="1"/>
</dbReference>
<gene>
    <name evidence="2" type="primary">Ebag9_0</name>
    <name evidence="2" type="ORF">PSOCRE_R10234</name>
</gene>
<evidence type="ECO:0000256" key="1">
    <source>
        <dbReference type="SAM" id="MobiDB-lite"/>
    </source>
</evidence>
<evidence type="ECO:0000313" key="2">
    <source>
        <dbReference type="EMBL" id="NXI92955.1"/>
    </source>
</evidence>
<sequence length="107" mass="12432">QIVIKKREPLNFGVPEGNTGFSSRLAATQDIPFIHQSPELGDLDTWQENTNAWEEEEDAAWQAEEVLRQQKIAEREKRAAEQQRKKMEKEAQRLMKKEQNKIGVKLS</sequence>
<reference evidence="2 3" key="1">
    <citation type="submission" date="2019-09" db="EMBL/GenBank/DDBJ databases">
        <title>Bird 10,000 Genomes (B10K) Project - Family phase.</title>
        <authorList>
            <person name="Zhang G."/>
        </authorList>
    </citation>
    <scope>NUCLEOTIDE SEQUENCE [LARGE SCALE GENOMIC DNA]</scope>
    <source>
        <strain evidence="2">B10K-DU-001-60</strain>
        <tissue evidence="2">Muscle</tissue>
    </source>
</reference>
<feature type="non-terminal residue" evidence="2">
    <location>
        <position position="1"/>
    </location>
</feature>
<name>A0A7K9X6F9_9GRUI</name>
<feature type="non-terminal residue" evidence="2">
    <location>
        <position position="107"/>
    </location>
</feature>
<protein>
    <submittedName>
        <fullName evidence="2">RCAS1 protein</fullName>
    </submittedName>
</protein>
<comment type="caution">
    <text evidence="2">The sequence shown here is derived from an EMBL/GenBank/DDBJ whole genome shotgun (WGS) entry which is preliminary data.</text>
</comment>